<keyword evidence="2" id="KW-1185">Reference proteome</keyword>
<evidence type="ECO:0000313" key="1">
    <source>
        <dbReference type="EMBL" id="GBP19946.1"/>
    </source>
</evidence>
<accession>A0A4C1U289</accession>
<gene>
    <name evidence="1" type="ORF">EVAR_11336_1</name>
</gene>
<reference evidence="1 2" key="1">
    <citation type="journal article" date="2019" name="Commun. Biol.">
        <title>The bagworm genome reveals a unique fibroin gene that provides high tensile strength.</title>
        <authorList>
            <person name="Kono N."/>
            <person name="Nakamura H."/>
            <person name="Ohtoshi R."/>
            <person name="Tomita M."/>
            <person name="Numata K."/>
            <person name="Arakawa K."/>
        </authorList>
    </citation>
    <scope>NUCLEOTIDE SEQUENCE [LARGE SCALE GENOMIC DNA]</scope>
</reference>
<proteinExistence type="predicted"/>
<protein>
    <submittedName>
        <fullName evidence="1">Uncharacterized protein</fullName>
    </submittedName>
</protein>
<dbReference type="EMBL" id="BGZK01000113">
    <property type="protein sequence ID" value="GBP19946.1"/>
    <property type="molecule type" value="Genomic_DNA"/>
</dbReference>
<dbReference type="AlphaFoldDB" id="A0A4C1U289"/>
<dbReference type="OrthoDB" id="2016582at2759"/>
<sequence length="104" mass="11720">MPEPPGEQCIWDEVHLEFEARFPRHHALNDIIRRALISGNVSCALERPGLGRSDGKRPDRLTLIPWQNGRCLIWNVTCVNTFAVSQLNNTLRKAASEAESATKQ</sequence>
<evidence type="ECO:0000313" key="2">
    <source>
        <dbReference type="Proteomes" id="UP000299102"/>
    </source>
</evidence>
<dbReference type="Proteomes" id="UP000299102">
    <property type="component" value="Unassembled WGS sequence"/>
</dbReference>
<organism evidence="1 2">
    <name type="scientific">Eumeta variegata</name>
    <name type="common">Bagworm moth</name>
    <name type="synonym">Eumeta japonica</name>
    <dbReference type="NCBI Taxonomy" id="151549"/>
    <lineage>
        <taxon>Eukaryota</taxon>
        <taxon>Metazoa</taxon>
        <taxon>Ecdysozoa</taxon>
        <taxon>Arthropoda</taxon>
        <taxon>Hexapoda</taxon>
        <taxon>Insecta</taxon>
        <taxon>Pterygota</taxon>
        <taxon>Neoptera</taxon>
        <taxon>Endopterygota</taxon>
        <taxon>Lepidoptera</taxon>
        <taxon>Glossata</taxon>
        <taxon>Ditrysia</taxon>
        <taxon>Tineoidea</taxon>
        <taxon>Psychidae</taxon>
        <taxon>Oiketicinae</taxon>
        <taxon>Eumeta</taxon>
    </lineage>
</organism>
<name>A0A4C1U289_EUMVA</name>
<comment type="caution">
    <text evidence="1">The sequence shown here is derived from an EMBL/GenBank/DDBJ whole genome shotgun (WGS) entry which is preliminary data.</text>
</comment>